<name>A0ACB1KF61_RANTA</name>
<dbReference type="EMBL" id="CATOBB020000454">
    <property type="protein sequence ID" value="CAM9160999.1"/>
    <property type="molecule type" value="Genomic_DNA"/>
</dbReference>
<protein>
    <submittedName>
        <fullName evidence="1">Uncharacterized protein</fullName>
    </submittedName>
</protein>
<dbReference type="Proteomes" id="UP001162501">
    <property type="component" value="Unassembled WGS sequence"/>
</dbReference>
<sequence length="113" mass="11408">RSSGAAGKRPRSQPPETLPPPPHLVEEPGRRLGGGGWGGERPGWGRKGGGPKAGACRGAGCCGERDDEASAAARSVHPHGIGARGPWARSPETEVTCRKGGGPTEEAAEAAGR</sequence>
<gene>
    <name evidence="1" type="ORF">MRATA1EN22A_LOCUS29238</name>
</gene>
<proteinExistence type="predicted"/>
<comment type="caution">
    <text evidence="1">The sequence shown here is derived from an EMBL/GenBank/DDBJ whole genome shotgun (WGS) entry which is preliminary data.</text>
</comment>
<organism evidence="1 2">
    <name type="scientific">Rangifer tarandus platyrhynchus</name>
    <name type="common">Svalbard reindeer</name>
    <dbReference type="NCBI Taxonomy" id="3082113"/>
    <lineage>
        <taxon>Eukaryota</taxon>
        <taxon>Metazoa</taxon>
        <taxon>Chordata</taxon>
        <taxon>Craniata</taxon>
        <taxon>Vertebrata</taxon>
        <taxon>Euteleostomi</taxon>
        <taxon>Mammalia</taxon>
        <taxon>Eutheria</taxon>
        <taxon>Laurasiatheria</taxon>
        <taxon>Artiodactyla</taxon>
        <taxon>Ruminantia</taxon>
        <taxon>Pecora</taxon>
        <taxon>Cervidae</taxon>
        <taxon>Odocoileinae</taxon>
        <taxon>Rangifer</taxon>
    </lineage>
</organism>
<reference evidence="1" key="1">
    <citation type="submission" date="2025-03" db="EMBL/GenBank/DDBJ databases">
        <authorList>
            <consortium name="ELIXIR-Norway"/>
            <consortium name="Elixir Norway"/>
        </authorList>
    </citation>
    <scope>NUCLEOTIDE SEQUENCE</scope>
</reference>
<feature type="non-terminal residue" evidence="1">
    <location>
        <position position="1"/>
    </location>
</feature>
<accession>A0ACB1KF61</accession>
<evidence type="ECO:0000313" key="1">
    <source>
        <dbReference type="EMBL" id="CAM9160999.1"/>
    </source>
</evidence>
<evidence type="ECO:0000313" key="2">
    <source>
        <dbReference type="Proteomes" id="UP001162501"/>
    </source>
</evidence>